<dbReference type="PROSITE" id="PS51409">
    <property type="entry name" value="ARGINASE_2"/>
    <property type="match status" value="1"/>
</dbReference>
<evidence type="ECO:0000256" key="2">
    <source>
        <dbReference type="ARBA" id="ARBA00022801"/>
    </source>
</evidence>
<sequence>MDVILVPTNLGLSPLYAGHEPGTWRAPEALMSAGLLEALGVEASVISLPRPHYSPEPPAGTLIRNGDAIRTFSLRLAEEVAKSVASGRFALVLGGDCSILLGALAGAGRSGALSLIHCDGHSDFRHPGNYDASRTMSGVAGMDLALATGRGEDFLTQWPGSAGPLVQDAHVLQIGERESHDADFAWPDIIQTAITQIDIFAFQALGISGASLVLQEFLKKQPAGFWIHFDVDVLDQSIMPAVDCPGSPGLSPDDVVALLNPLVSDARCLGMTVAIYDPDKDPTGCCARTLVEILGQFAYRATKAPG</sequence>
<evidence type="ECO:0000313" key="5">
    <source>
        <dbReference type="EMBL" id="AQT05631.1"/>
    </source>
</evidence>
<dbReference type="AlphaFoldDB" id="A0A1U9LGS1"/>
<evidence type="ECO:0000256" key="3">
    <source>
        <dbReference type="ARBA" id="ARBA00023211"/>
    </source>
</evidence>
<dbReference type="KEGG" id="aper:A0U91_13175"/>
<dbReference type="InterPro" id="IPR006035">
    <property type="entry name" value="Ureohydrolase"/>
</dbReference>
<dbReference type="Gene3D" id="3.40.800.10">
    <property type="entry name" value="Ureohydrolase domain"/>
    <property type="match status" value="1"/>
</dbReference>
<dbReference type="Proteomes" id="UP000189055">
    <property type="component" value="Chromosome"/>
</dbReference>
<dbReference type="PANTHER" id="PTHR43782">
    <property type="entry name" value="ARGINASE"/>
    <property type="match status" value="1"/>
</dbReference>
<dbReference type="GO" id="GO:0005737">
    <property type="term" value="C:cytoplasm"/>
    <property type="evidence" value="ECO:0007669"/>
    <property type="project" value="TreeGrafter"/>
</dbReference>
<name>A0A1U9LGS1_9PROT</name>
<keyword evidence="2" id="KW-0378">Hydrolase</keyword>
<dbReference type="PANTHER" id="PTHR43782:SF3">
    <property type="entry name" value="ARGINASE"/>
    <property type="match status" value="1"/>
</dbReference>
<dbReference type="SUPFAM" id="SSF52768">
    <property type="entry name" value="Arginase/deacetylase"/>
    <property type="match status" value="1"/>
</dbReference>
<comment type="similarity">
    <text evidence="4">Belongs to the arginase family.</text>
</comment>
<gene>
    <name evidence="5" type="ORF">A0U91_13175</name>
</gene>
<dbReference type="PRINTS" id="PR00116">
    <property type="entry name" value="ARGINASE"/>
</dbReference>
<dbReference type="InterPro" id="IPR023696">
    <property type="entry name" value="Ureohydrolase_dom_sf"/>
</dbReference>
<evidence type="ECO:0000256" key="1">
    <source>
        <dbReference type="ARBA" id="ARBA00022723"/>
    </source>
</evidence>
<protein>
    <submittedName>
        <fullName evidence="5">Arginase</fullName>
    </submittedName>
</protein>
<evidence type="ECO:0000313" key="6">
    <source>
        <dbReference type="Proteomes" id="UP000189055"/>
    </source>
</evidence>
<dbReference type="EMBL" id="CP014687">
    <property type="protein sequence ID" value="AQT05631.1"/>
    <property type="molecule type" value="Genomic_DNA"/>
</dbReference>
<keyword evidence="3" id="KW-0464">Manganese</keyword>
<dbReference type="GO" id="GO:0030145">
    <property type="term" value="F:manganese ion binding"/>
    <property type="evidence" value="ECO:0007669"/>
    <property type="project" value="TreeGrafter"/>
</dbReference>
<keyword evidence="1" id="KW-0479">Metal-binding</keyword>
<proteinExistence type="inferred from homology"/>
<dbReference type="RefSeq" id="WP_077931390.1">
    <property type="nucleotide sequence ID" value="NZ_CP014687.1"/>
</dbReference>
<evidence type="ECO:0000256" key="4">
    <source>
        <dbReference type="PROSITE-ProRule" id="PRU00742"/>
    </source>
</evidence>
<reference evidence="5 6" key="1">
    <citation type="submission" date="2016-03" db="EMBL/GenBank/DDBJ databases">
        <title>Acetic acid bacteria sequencing.</title>
        <authorList>
            <person name="Brandt J."/>
            <person name="Jakob F."/>
            <person name="Vogel R.F."/>
        </authorList>
    </citation>
    <scope>NUCLEOTIDE SEQUENCE [LARGE SCALE GENOMIC DNA]</scope>
    <source>
        <strain evidence="5 6">TMW2.1084</strain>
    </source>
</reference>
<accession>A0A1U9LGS1</accession>
<dbReference type="STRING" id="1076596.A0U91_13175"/>
<organism evidence="5 6">
    <name type="scientific">Acetobacter persici</name>
    <dbReference type="NCBI Taxonomy" id="1076596"/>
    <lineage>
        <taxon>Bacteria</taxon>
        <taxon>Pseudomonadati</taxon>
        <taxon>Pseudomonadota</taxon>
        <taxon>Alphaproteobacteria</taxon>
        <taxon>Acetobacterales</taxon>
        <taxon>Acetobacteraceae</taxon>
        <taxon>Acetobacter</taxon>
    </lineage>
</organism>
<dbReference type="GO" id="GO:0004053">
    <property type="term" value="F:arginase activity"/>
    <property type="evidence" value="ECO:0007669"/>
    <property type="project" value="TreeGrafter"/>
</dbReference>
<dbReference type="Pfam" id="PF00491">
    <property type="entry name" value="Arginase"/>
    <property type="match status" value="1"/>
</dbReference>